<sequence>MADMFSLSLISFEVVFEEEPFYSLNLTQMMKQVGEQGVTPDMPVEVPVDVITIYGEVVAH</sequence>
<protein>
    <submittedName>
        <fullName evidence="1">Uncharacterized protein</fullName>
    </submittedName>
</protein>
<keyword evidence="2" id="KW-1185">Reference proteome</keyword>
<reference evidence="1" key="1">
    <citation type="submission" date="2018-11" db="EMBL/GenBank/DDBJ databases">
        <authorList>
            <person name="Alioto T."/>
            <person name="Alioto T."/>
        </authorList>
    </citation>
    <scope>NUCLEOTIDE SEQUENCE</scope>
</reference>
<name>A0A8B6DQG9_MYTGA</name>
<dbReference type="Proteomes" id="UP000596742">
    <property type="component" value="Unassembled WGS sequence"/>
</dbReference>
<gene>
    <name evidence="1" type="ORF">MGAL_10B040178</name>
</gene>
<evidence type="ECO:0000313" key="2">
    <source>
        <dbReference type="Proteomes" id="UP000596742"/>
    </source>
</evidence>
<dbReference type="OrthoDB" id="4062651at2759"/>
<dbReference type="AlphaFoldDB" id="A0A8B6DQG9"/>
<comment type="caution">
    <text evidence="1">The sequence shown here is derived from an EMBL/GenBank/DDBJ whole genome shotgun (WGS) entry which is preliminary data.</text>
</comment>
<organism evidence="1 2">
    <name type="scientific">Mytilus galloprovincialis</name>
    <name type="common">Mediterranean mussel</name>
    <dbReference type="NCBI Taxonomy" id="29158"/>
    <lineage>
        <taxon>Eukaryota</taxon>
        <taxon>Metazoa</taxon>
        <taxon>Spiralia</taxon>
        <taxon>Lophotrochozoa</taxon>
        <taxon>Mollusca</taxon>
        <taxon>Bivalvia</taxon>
        <taxon>Autobranchia</taxon>
        <taxon>Pteriomorphia</taxon>
        <taxon>Mytilida</taxon>
        <taxon>Mytiloidea</taxon>
        <taxon>Mytilidae</taxon>
        <taxon>Mytilinae</taxon>
        <taxon>Mytilus</taxon>
    </lineage>
</organism>
<accession>A0A8B6DQG9</accession>
<evidence type="ECO:0000313" key="1">
    <source>
        <dbReference type="EMBL" id="VDI23566.1"/>
    </source>
</evidence>
<dbReference type="EMBL" id="UYJE01003940">
    <property type="protein sequence ID" value="VDI23566.1"/>
    <property type="molecule type" value="Genomic_DNA"/>
</dbReference>
<proteinExistence type="predicted"/>
<dbReference type="Gene3D" id="1.10.510.10">
    <property type="entry name" value="Transferase(Phosphotransferase) domain 1"/>
    <property type="match status" value="1"/>
</dbReference>